<dbReference type="InterPro" id="IPR012341">
    <property type="entry name" value="6hp_glycosidase-like_sf"/>
</dbReference>
<reference evidence="10 11" key="1">
    <citation type="submission" date="2024-10" db="EMBL/GenBank/DDBJ databases">
        <authorList>
            <person name="Kim D."/>
        </authorList>
    </citation>
    <scope>NUCLEOTIDE SEQUENCE [LARGE SCALE GENOMIC DNA]</scope>
    <source>
        <strain evidence="10">BH-2024</strain>
    </source>
</reference>
<comment type="caution">
    <text evidence="10">The sequence shown here is derived from an EMBL/GenBank/DDBJ whole genome shotgun (WGS) entry which is preliminary data.</text>
</comment>
<evidence type="ECO:0000259" key="9">
    <source>
        <dbReference type="SMART" id="SM00645"/>
    </source>
</evidence>
<dbReference type="PANTHER" id="PTHR23403">
    <property type="entry name" value="TREHALASE"/>
    <property type="match status" value="1"/>
</dbReference>
<protein>
    <recommendedName>
        <fullName evidence="4 8">Trehalase</fullName>
        <ecNumber evidence="3 8">3.2.1.28</ecNumber>
    </recommendedName>
    <alternativeName>
        <fullName evidence="8">Alpha-trehalose glucohydrolase</fullName>
    </alternativeName>
</protein>
<gene>
    <name evidence="10" type="ORF">niasHT_027486</name>
</gene>
<evidence type="ECO:0000256" key="4">
    <source>
        <dbReference type="ARBA" id="ARBA00019905"/>
    </source>
</evidence>
<keyword evidence="11" id="KW-1185">Reference proteome</keyword>
<dbReference type="PANTHER" id="PTHR23403:SF1">
    <property type="entry name" value="TREHALASE"/>
    <property type="match status" value="1"/>
</dbReference>
<dbReference type="SUPFAM" id="SSF54001">
    <property type="entry name" value="Cysteine proteinases"/>
    <property type="match status" value="1"/>
</dbReference>
<organism evidence="10 11">
    <name type="scientific">Heterodera trifolii</name>
    <dbReference type="NCBI Taxonomy" id="157864"/>
    <lineage>
        <taxon>Eukaryota</taxon>
        <taxon>Metazoa</taxon>
        <taxon>Ecdysozoa</taxon>
        <taxon>Nematoda</taxon>
        <taxon>Chromadorea</taxon>
        <taxon>Rhabditida</taxon>
        <taxon>Tylenchina</taxon>
        <taxon>Tylenchomorpha</taxon>
        <taxon>Tylenchoidea</taxon>
        <taxon>Heteroderidae</taxon>
        <taxon>Heteroderinae</taxon>
        <taxon>Heterodera</taxon>
    </lineage>
</organism>
<sequence>MNCSLDGIDLATLGLERSCEEWPDLSTNFCDGKILEAVNYWGERMLFMRDSKHFVDRPLVKDAKTVVEEFKTNFNVTEWHKFAVSKMSEAQVDKLAKFVQQNFGMADGALIPHVPEDWNEMPENFKHIKDASLKQWAIELNKNWKEMSKTMPKDMNGKENQRHSLIYMPNPFFVSGGRFREFRYWDTYWIARGLIASGMTKSVKHLCKNFAEMVNRFGFVPAGGRIYYNKRSQPPFLTPLVYEYFGATGDIEFLKEIMPTLEKELLFWQTKRSVKIEVKGTMKMFYQYRADTKLPRPEAFCQDVDLVKNIADPMEKAKIWHEIASASESGWDFSSRWIRKDVMDKQKPWKLTNLMTTKIVPVDLNALICNKAKSREYHAKYQLFLEDFKNLFYNKAHGFWYDFNMESGGTVNDASYSYYGSAAMPLFTRCYDVIDLGTAERMMARMDHWDNKENDNTPISTSNQPFGVPASMINDSSQQWDFPNVFPPLQMMVIEGLRRSGVKKMKDKAKALAQKWVSANFKLYKNSKNCGRKMWEKIRADTASPGRGGEYSVQTNFGWTIGVLLDLLVTYSDELTLSSDPSVSCEDKIMLEEPIEFPNNASEKRARILTAAQKQIDELNQPWAVINEDIEMMTAEQRNKLYGTLIDKTKKNDNNNLQRQMKASADANDDDNDQLPTEFDSRQKWKECADIIASGYHQSTCGSCWAVSAARTLTDRICIERLKKRQITNSSDPMAYVSAQFTIECTPNSNGCSGTFPIHAWNYYRNITVSGTNHYMNSGCKPYNLSGNSSCTFVCNNEWVKRRFPVPSERPLEVFIYGKMMREIMTNGPVQVAYNIYEDFHRCCANGEIYQHGVNSTKTEFAHSVTAIGWGEANGTKYWLLANTWGTELN</sequence>
<dbReference type="Pfam" id="PF00112">
    <property type="entry name" value="Peptidase_C1"/>
    <property type="match status" value="1"/>
</dbReference>
<dbReference type="GO" id="GO:0008234">
    <property type="term" value="F:cysteine-type peptidase activity"/>
    <property type="evidence" value="ECO:0007669"/>
    <property type="project" value="UniProtKB-KW"/>
</dbReference>
<dbReference type="PROSITE" id="PS00139">
    <property type="entry name" value="THIOL_PROTEASE_CYS"/>
    <property type="match status" value="1"/>
</dbReference>
<evidence type="ECO:0000256" key="1">
    <source>
        <dbReference type="ARBA" id="ARBA00001576"/>
    </source>
</evidence>
<evidence type="ECO:0000313" key="10">
    <source>
        <dbReference type="EMBL" id="KAL3091866.1"/>
    </source>
</evidence>
<dbReference type="Gene3D" id="3.90.70.10">
    <property type="entry name" value="Cysteine proteinases"/>
    <property type="match status" value="1"/>
</dbReference>
<keyword evidence="7" id="KW-0788">Thiol protease</keyword>
<accession>A0ABD2JMM2</accession>
<evidence type="ECO:0000256" key="8">
    <source>
        <dbReference type="RuleBase" id="RU361180"/>
    </source>
</evidence>
<dbReference type="SMART" id="SM00645">
    <property type="entry name" value="Pept_C1"/>
    <property type="match status" value="1"/>
</dbReference>
<evidence type="ECO:0000256" key="3">
    <source>
        <dbReference type="ARBA" id="ARBA00012757"/>
    </source>
</evidence>
<keyword evidence="6 8" id="KW-0378">Hydrolase</keyword>
<dbReference type="InterPro" id="IPR000668">
    <property type="entry name" value="Peptidase_C1A_C"/>
</dbReference>
<dbReference type="SUPFAM" id="SSF48208">
    <property type="entry name" value="Six-hairpin glycosidases"/>
    <property type="match status" value="1"/>
</dbReference>
<dbReference type="PRINTS" id="PR00744">
    <property type="entry name" value="GLHYDRLASE37"/>
</dbReference>
<keyword evidence="8" id="KW-0326">Glycosidase</keyword>
<comment type="similarity">
    <text evidence="2 8">Belongs to the glycosyl hydrolase 37 family.</text>
</comment>
<dbReference type="Gene3D" id="1.50.10.10">
    <property type="match status" value="1"/>
</dbReference>
<dbReference type="Proteomes" id="UP001620626">
    <property type="component" value="Unassembled WGS sequence"/>
</dbReference>
<dbReference type="InterPro" id="IPR000169">
    <property type="entry name" value="Pept_cys_AS"/>
</dbReference>
<dbReference type="InterPro" id="IPR038765">
    <property type="entry name" value="Papain-like_cys_pep_sf"/>
</dbReference>
<dbReference type="GO" id="GO:0006508">
    <property type="term" value="P:proteolysis"/>
    <property type="evidence" value="ECO:0007669"/>
    <property type="project" value="UniProtKB-KW"/>
</dbReference>
<dbReference type="EMBL" id="JBICBT010000940">
    <property type="protein sequence ID" value="KAL3091866.1"/>
    <property type="molecule type" value="Genomic_DNA"/>
</dbReference>
<dbReference type="Pfam" id="PF01204">
    <property type="entry name" value="Trehalase"/>
    <property type="match status" value="1"/>
</dbReference>
<feature type="domain" description="Peptidase C1A papain C-terminal" evidence="9">
    <location>
        <begin position="675"/>
        <end position="890"/>
    </location>
</feature>
<keyword evidence="5" id="KW-0645">Protease</keyword>
<comment type="catalytic activity">
    <reaction evidence="1 8">
        <text>alpha,alpha-trehalose + H2O = alpha-D-glucose + beta-D-glucose</text>
        <dbReference type="Rhea" id="RHEA:32675"/>
        <dbReference type="ChEBI" id="CHEBI:15377"/>
        <dbReference type="ChEBI" id="CHEBI:15903"/>
        <dbReference type="ChEBI" id="CHEBI:16551"/>
        <dbReference type="ChEBI" id="CHEBI:17925"/>
        <dbReference type="EC" id="3.2.1.28"/>
    </reaction>
</comment>
<evidence type="ECO:0000256" key="2">
    <source>
        <dbReference type="ARBA" id="ARBA00005615"/>
    </source>
</evidence>
<name>A0ABD2JMM2_9BILA</name>
<dbReference type="GO" id="GO:0004555">
    <property type="term" value="F:alpha,alpha-trehalase activity"/>
    <property type="evidence" value="ECO:0007669"/>
    <property type="project" value="UniProtKB-EC"/>
</dbReference>
<dbReference type="EC" id="3.2.1.28" evidence="3 8"/>
<dbReference type="InterPro" id="IPR008928">
    <property type="entry name" value="6-hairpin_glycosidase_sf"/>
</dbReference>
<evidence type="ECO:0000256" key="7">
    <source>
        <dbReference type="ARBA" id="ARBA00022807"/>
    </source>
</evidence>
<dbReference type="InterPro" id="IPR001661">
    <property type="entry name" value="Glyco_hydro_37"/>
</dbReference>
<proteinExistence type="inferred from homology"/>
<dbReference type="AlphaFoldDB" id="A0ABD2JMM2"/>
<evidence type="ECO:0000313" key="11">
    <source>
        <dbReference type="Proteomes" id="UP001620626"/>
    </source>
</evidence>
<evidence type="ECO:0000256" key="6">
    <source>
        <dbReference type="ARBA" id="ARBA00022801"/>
    </source>
</evidence>
<evidence type="ECO:0000256" key="5">
    <source>
        <dbReference type="ARBA" id="ARBA00022670"/>
    </source>
</evidence>